<dbReference type="EMBL" id="FNKH01000001">
    <property type="protein sequence ID" value="SDQ03218.1"/>
    <property type="molecule type" value="Genomic_DNA"/>
</dbReference>
<protein>
    <submittedName>
        <fullName evidence="1">Uncharacterized protein</fullName>
    </submittedName>
</protein>
<dbReference type="AlphaFoldDB" id="A0A1H0XJT5"/>
<gene>
    <name evidence="1" type="ORF">SAMN04489742_0045</name>
</gene>
<dbReference type="STRING" id="37928.SAMN04489742_0045"/>
<accession>A0A1H0XJT5</accession>
<organism evidence="1 2">
    <name type="scientific">Crystallibacter crystallopoietes</name>
    <dbReference type="NCBI Taxonomy" id="37928"/>
    <lineage>
        <taxon>Bacteria</taxon>
        <taxon>Bacillati</taxon>
        <taxon>Actinomycetota</taxon>
        <taxon>Actinomycetes</taxon>
        <taxon>Micrococcales</taxon>
        <taxon>Micrococcaceae</taxon>
        <taxon>Crystallibacter</taxon>
    </lineage>
</organism>
<keyword evidence="2" id="KW-1185">Reference proteome</keyword>
<name>A0A1H0XJT5_9MICC</name>
<reference evidence="1 2" key="1">
    <citation type="submission" date="2016-10" db="EMBL/GenBank/DDBJ databases">
        <authorList>
            <person name="de Groot N.N."/>
        </authorList>
    </citation>
    <scope>NUCLEOTIDE SEQUENCE [LARGE SCALE GENOMIC DNA]</scope>
    <source>
        <strain evidence="1 2">DSM 20117</strain>
    </source>
</reference>
<evidence type="ECO:0000313" key="2">
    <source>
        <dbReference type="Proteomes" id="UP000181917"/>
    </source>
</evidence>
<dbReference type="Proteomes" id="UP000181917">
    <property type="component" value="Unassembled WGS sequence"/>
</dbReference>
<proteinExistence type="predicted"/>
<evidence type="ECO:0000313" key="1">
    <source>
        <dbReference type="EMBL" id="SDQ03218.1"/>
    </source>
</evidence>
<sequence>MTATDNRAWPGRQRARTEATRFETAAIPEVAGHDHRAAAMSADRQAPGRALYEERQGLLKGLRMPAAPTWDELPEETKERWRGCTDQA</sequence>